<dbReference type="InterPro" id="IPR050346">
    <property type="entry name" value="FMO-like"/>
</dbReference>
<feature type="signal peptide" evidence="5">
    <location>
        <begin position="1"/>
        <end position="26"/>
    </location>
</feature>
<dbReference type="GO" id="GO:0004499">
    <property type="term" value="F:N,N-dimethylaniline monooxygenase activity"/>
    <property type="evidence" value="ECO:0007669"/>
    <property type="project" value="InterPro"/>
</dbReference>
<dbReference type="Pfam" id="PF00743">
    <property type="entry name" value="FMO-like"/>
    <property type="match status" value="1"/>
</dbReference>
<comment type="similarity">
    <text evidence="1">Belongs to the FMO family.</text>
</comment>
<name>A0A8H3EGY0_9LECA</name>
<protein>
    <recommendedName>
        <fullName evidence="8">FAD/NAD(P)-binding domain-containing protein</fullName>
    </recommendedName>
</protein>
<dbReference type="AlphaFoldDB" id="A0A8H3EGY0"/>
<reference evidence="6" key="1">
    <citation type="submission" date="2021-03" db="EMBL/GenBank/DDBJ databases">
        <authorList>
            <person name="Tagirdzhanova G."/>
        </authorList>
    </citation>
    <scope>NUCLEOTIDE SEQUENCE</scope>
</reference>
<dbReference type="OrthoDB" id="66881at2759"/>
<keyword evidence="2" id="KW-0285">Flavoprotein</keyword>
<dbReference type="PANTHER" id="PTHR23023">
    <property type="entry name" value="DIMETHYLANILINE MONOOXYGENASE"/>
    <property type="match status" value="1"/>
</dbReference>
<gene>
    <name evidence="6" type="ORF">GOMPHAMPRED_003213</name>
</gene>
<evidence type="ECO:0008006" key="8">
    <source>
        <dbReference type="Google" id="ProtNLM"/>
    </source>
</evidence>
<feature type="chain" id="PRO_5034508054" description="FAD/NAD(P)-binding domain-containing protein" evidence="5">
    <location>
        <begin position="27"/>
        <end position="514"/>
    </location>
</feature>
<organism evidence="6 7">
    <name type="scientific">Gomphillus americanus</name>
    <dbReference type="NCBI Taxonomy" id="1940652"/>
    <lineage>
        <taxon>Eukaryota</taxon>
        <taxon>Fungi</taxon>
        <taxon>Dikarya</taxon>
        <taxon>Ascomycota</taxon>
        <taxon>Pezizomycotina</taxon>
        <taxon>Lecanoromycetes</taxon>
        <taxon>OSLEUM clade</taxon>
        <taxon>Ostropomycetidae</taxon>
        <taxon>Ostropales</taxon>
        <taxon>Graphidaceae</taxon>
        <taxon>Gomphilloideae</taxon>
        <taxon>Gomphillus</taxon>
    </lineage>
</organism>
<evidence type="ECO:0000256" key="1">
    <source>
        <dbReference type="ARBA" id="ARBA00009183"/>
    </source>
</evidence>
<evidence type="ECO:0000256" key="2">
    <source>
        <dbReference type="ARBA" id="ARBA00022630"/>
    </source>
</evidence>
<dbReference type="EMBL" id="CAJPDQ010000002">
    <property type="protein sequence ID" value="CAF9905487.1"/>
    <property type="molecule type" value="Genomic_DNA"/>
</dbReference>
<dbReference type="SUPFAM" id="SSF51905">
    <property type="entry name" value="FAD/NAD(P)-binding domain"/>
    <property type="match status" value="1"/>
</dbReference>
<comment type="caution">
    <text evidence="6">The sequence shown here is derived from an EMBL/GenBank/DDBJ whole genome shotgun (WGS) entry which is preliminary data.</text>
</comment>
<keyword evidence="4" id="KW-0560">Oxidoreductase</keyword>
<evidence type="ECO:0000256" key="3">
    <source>
        <dbReference type="ARBA" id="ARBA00022827"/>
    </source>
</evidence>
<dbReference type="InterPro" id="IPR020946">
    <property type="entry name" value="Flavin_mOase-like"/>
</dbReference>
<dbReference type="InterPro" id="IPR036188">
    <property type="entry name" value="FAD/NAD-bd_sf"/>
</dbReference>
<proteinExistence type="inferred from homology"/>
<keyword evidence="5" id="KW-0732">Signal</keyword>
<keyword evidence="3" id="KW-0274">FAD</keyword>
<dbReference type="GO" id="GO:0050661">
    <property type="term" value="F:NADP binding"/>
    <property type="evidence" value="ECO:0007669"/>
    <property type="project" value="InterPro"/>
</dbReference>
<evidence type="ECO:0000313" key="6">
    <source>
        <dbReference type="EMBL" id="CAF9905487.1"/>
    </source>
</evidence>
<sequence>MEYNPIVWLYAALQWLLDILFSPAKPQPGISLTRPKIVVIGAGLTGVSAASHIIGHGFDVHIFEGNGKDKLGGIWSRVNNTSGLQIHSIMYRFHPSVRFTGGYPNREQIVDQITKLWKRYGLENKTTFNLKVTSTKKDSDGLWIINNDPSLGRFDGLLPAIGTCGDPKMPHLEGQSDFQGQICHSSQLTGQTAEGKNVVIIGGGASAVEGLEFVVHTNAKKTSVLARSDKWIIPRNAIVDTILALNIFGEETILSWIPEKLLRLFFYRDLEDLAPRTGTGLFSGTPMVNNDVFNLVRSGKADWLRGDIIRLTKNGVLFNKRARGVPQGGPGQHIEISADMIIMATGYHRPSLDFLPDAVFESPYEPPAWYLQVFPPDDPSICANNCTYNNAIGTVGSYHIGIYTRLLLVFLVDPLARPNPWWAKRWIDFTSFVKRKSPKGAFEFFTYSELIYWFCFCIAIKPFRWKWAPFVFFGAMSWLPRSIVRQEDRLRHDWTGKHIDGKNKKQNGVGKKVE</sequence>
<evidence type="ECO:0000256" key="4">
    <source>
        <dbReference type="ARBA" id="ARBA00023002"/>
    </source>
</evidence>
<dbReference type="Proteomes" id="UP000664169">
    <property type="component" value="Unassembled WGS sequence"/>
</dbReference>
<evidence type="ECO:0000256" key="5">
    <source>
        <dbReference type="SAM" id="SignalP"/>
    </source>
</evidence>
<evidence type="ECO:0000313" key="7">
    <source>
        <dbReference type="Proteomes" id="UP000664169"/>
    </source>
</evidence>
<keyword evidence="7" id="KW-1185">Reference proteome</keyword>
<dbReference type="Gene3D" id="3.50.50.60">
    <property type="entry name" value="FAD/NAD(P)-binding domain"/>
    <property type="match status" value="1"/>
</dbReference>
<accession>A0A8H3EGY0</accession>
<dbReference type="GO" id="GO:0050660">
    <property type="term" value="F:flavin adenine dinucleotide binding"/>
    <property type="evidence" value="ECO:0007669"/>
    <property type="project" value="InterPro"/>
</dbReference>
<dbReference type="PRINTS" id="PR00469">
    <property type="entry name" value="PNDRDTASEII"/>
</dbReference>